<keyword evidence="3" id="KW-0732">Signal</keyword>
<dbReference type="GO" id="GO:0016671">
    <property type="term" value="F:oxidoreductase activity, acting on a sulfur group of donors, disulfide as acceptor"/>
    <property type="evidence" value="ECO:0007669"/>
    <property type="project" value="InterPro"/>
</dbReference>
<evidence type="ECO:0000313" key="5">
    <source>
        <dbReference type="WBParaSite" id="ACRNAN_scaffold7449.g19725.t1"/>
    </source>
</evidence>
<dbReference type="WBParaSite" id="ACRNAN_scaffold7449.g19725.t1">
    <property type="protein sequence ID" value="ACRNAN_scaffold7449.g19725.t1"/>
    <property type="gene ID" value="ACRNAN_scaffold7449.g19725"/>
</dbReference>
<feature type="chain" id="PRO_5037363915" evidence="3">
    <location>
        <begin position="18"/>
        <end position="219"/>
    </location>
</feature>
<dbReference type="PANTHER" id="PTHR13234">
    <property type="entry name" value="GAMMA-INTERFERON INDUCIBLE LYSOSOMAL THIOL REDUCTASE GILT"/>
    <property type="match status" value="1"/>
</dbReference>
<sequence>MSELVLLILLIFGQIHAFDECDSKNVITNEPNVVNVEVYMEAECKDTTRFMRQQLLPTWDLLKDTGRVIIQLIPFGKADCQKDGDDYHCHCHHNESECDLNKLMNCVIEQLPDQNLHIPIIGCIQGKEDFDMAYETCIIQEEYLDPLKILNCAQGKRGRQLLGKFGEKTNRLQQKLKFTPWILLDGERIVCAFYALDEYVCDRLDPKPEECEKIRKPPS</sequence>
<dbReference type="InterPro" id="IPR004911">
    <property type="entry name" value="Interferon-induced_GILT"/>
</dbReference>
<evidence type="ECO:0000256" key="1">
    <source>
        <dbReference type="ARBA" id="ARBA00005679"/>
    </source>
</evidence>
<accession>A0A914ED70</accession>
<name>A0A914ED70_9BILA</name>
<dbReference type="PANTHER" id="PTHR13234:SF70">
    <property type="entry name" value="GILT-LIKE PROTEIN C02D5.2"/>
    <property type="match status" value="1"/>
</dbReference>
<dbReference type="AlphaFoldDB" id="A0A914ED70"/>
<evidence type="ECO:0000313" key="4">
    <source>
        <dbReference type="Proteomes" id="UP000887540"/>
    </source>
</evidence>
<evidence type="ECO:0000256" key="3">
    <source>
        <dbReference type="SAM" id="SignalP"/>
    </source>
</evidence>
<dbReference type="Proteomes" id="UP000887540">
    <property type="component" value="Unplaced"/>
</dbReference>
<comment type="similarity">
    <text evidence="1">Belongs to the GILT family.</text>
</comment>
<feature type="signal peptide" evidence="3">
    <location>
        <begin position="1"/>
        <end position="17"/>
    </location>
</feature>
<keyword evidence="2" id="KW-0325">Glycoprotein</keyword>
<dbReference type="Pfam" id="PF03227">
    <property type="entry name" value="GILT"/>
    <property type="match status" value="1"/>
</dbReference>
<protein>
    <submittedName>
        <fullName evidence="5">Uncharacterized protein</fullName>
    </submittedName>
</protein>
<organism evidence="4 5">
    <name type="scientific">Acrobeloides nanus</name>
    <dbReference type="NCBI Taxonomy" id="290746"/>
    <lineage>
        <taxon>Eukaryota</taxon>
        <taxon>Metazoa</taxon>
        <taxon>Ecdysozoa</taxon>
        <taxon>Nematoda</taxon>
        <taxon>Chromadorea</taxon>
        <taxon>Rhabditida</taxon>
        <taxon>Tylenchina</taxon>
        <taxon>Cephalobomorpha</taxon>
        <taxon>Cephaloboidea</taxon>
        <taxon>Cephalobidae</taxon>
        <taxon>Acrobeloides</taxon>
    </lineage>
</organism>
<keyword evidence="4" id="KW-1185">Reference proteome</keyword>
<reference evidence="5" key="1">
    <citation type="submission" date="2022-11" db="UniProtKB">
        <authorList>
            <consortium name="WormBaseParasite"/>
        </authorList>
    </citation>
    <scope>IDENTIFICATION</scope>
</reference>
<proteinExistence type="inferred from homology"/>
<evidence type="ECO:0000256" key="2">
    <source>
        <dbReference type="ARBA" id="ARBA00023180"/>
    </source>
</evidence>